<sequence>MTDCGGTASARPVPPMGDRVPAAGAATPMVPPAHGLALAALSGWQYLSCGCVVCYQGSRGRPSLYFSVRTQCPQAEDLDEAHMEYVLADLDPDRLPRSHAERMAAIAARRELYIATMLHYGPDPAIDPQGFQQWTTAAEHQIPRYGFTPTGRAIHTENDPDYGRPWCACGFTWADNHRPGDGTGCPEHLVPRHIRNPALDTPADQEYRARYEKAFAAFAERRAQRARRTFRCVS</sequence>
<dbReference type="AlphaFoldDB" id="A0A8J3S466"/>
<accession>A0A8J3S466</accession>
<feature type="region of interest" description="Disordered" evidence="1">
    <location>
        <begin position="1"/>
        <end position="20"/>
    </location>
</feature>
<evidence type="ECO:0000313" key="3">
    <source>
        <dbReference type="Proteomes" id="UP000655044"/>
    </source>
</evidence>
<protein>
    <submittedName>
        <fullName evidence="2">Uncharacterized protein</fullName>
    </submittedName>
</protein>
<gene>
    <name evidence="2" type="ORF">Pro02_48980</name>
</gene>
<keyword evidence="3" id="KW-1185">Reference proteome</keyword>
<comment type="caution">
    <text evidence="2">The sequence shown here is derived from an EMBL/GenBank/DDBJ whole genome shotgun (WGS) entry which is preliminary data.</text>
</comment>
<evidence type="ECO:0000313" key="2">
    <source>
        <dbReference type="EMBL" id="GIH86490.1"/>
    </source>
</evidence>
<dbReference type="Proteomes" id="UP000655044">
    <property type="component" value="Unassembled WGS sequence"/>
</dbReference>
<proteinExistence type="predicted"/>
<dbReference type="EMBL" id="BOOI01000046">
    <property type="protein sequence ID" value="GIH86490.1"/>
    <property type="molecule type" value="Genomic_DNA"/>
</dbReference>
<evidence type="ECO:0000256" key="1">
    <source>
        <dbReference type="SAM" id="MobiDB-lite"/>
    </source>
</evidence>
<name>A0A8J3S466_PLARO</name>
<reference evidence="2" key="1">
    <citation type="submission" date="2021-01" db="EMBL/GenBank/DDBJ databases">
        <title>Whole genome shotgun sequence of Planobispora rosea NBRC 15558.</title>
        <authorList>
            <person name="Komaki H."/>
            <person name="Tamura T."/>
        </authorList>
    </citation>
    <scope>NUCLEOTIDE SEQUENCE</scope>
    <source>
        <strain evidence="2">NBRC 15558</strain>
    </source>
</reference>
<organism evidence="2 3">
    <name type="scientific">Planobispora rosea</name>
    <dbReference type="NCBI Taxonomy" id="35762"/>
    <lineage>
        <taxon>Bacteria</taxon>
        <taxon>Bacillati</taxon>
        <taxon>Actinomycetota</taxon>
        <taxon>Actinomycetes</taxon>
        <taxon>Streptosporangiales</taxon>
        <taxon>Streptosporangiaceae</taxon>
        <taxon>Planobispora</taxon>
    </lineage>
</organism>